<dbReference type="EMBL" id="AP022587">
    <property type="protein sequence ID" value="BBY24127.1"/>
    <property type="molecule type" value="Genomic_DNA"/>
</dbReference>
<evidence type="ECO:0000313" key="1">
    <source>
        <dbReference type="EMBL" id="BBY24127.1"/>
    </source>
</evidence>
<gene>
    <name evidence="1" type="ORF">MSTO_43320</name>
</gene>
<proteinExistence type="predicted"/>
<dbReference type="Pfam" id="PF13365">
    <property type="entry name" value="Trypsin_2"/>
    <property type="match status" value="1"/>
</dbReference>
<organism evidence="1 2">
    <name type="scientific">Mycobacterium stomatepiae</name>
    <dbReference type="NCBI Taxonomy" id="470076"/>
    <lineage>
        <taxon>Bacteria</taxon>
        <taxon>Bacillati</taxon>
        <taxon>Actinomycetota</taxon>
        <taxon>Actinomycetes</taxon>
        <taxon>Mycobacteriales</taxon>
        <taxon>Mycobacteriaceae</taxon>
        <taxon>Mycobacterium</taxon>
        <taxon>Mycobacterium simiae complex</taxon>
    </lineage>
</organism>
<dbReference type="AlphaFoldDB" id="A0A7I7QDK9"/>
<dbReference type="Proteomes" id="UP000467130">
    <property type="component" value="Chromosome"/>
</dbReference>
<reference evidence="1 2" key="1">
    <citation type="journal article" date="2019" name="Emerg. Microbes Infect.">
        <title>Comprehensive subspecies identification of 175 nontuberculous mycobacteria species based on 7547 genomic profiles.</title>
        <authorList>
            <person name="Matsumoto Y."/>
            <person name="Kinjo T."/>
            <person name="Motooka D."/>
            <person name="Nabeya D."/>
            <person name="Jung N."/>
            <person name="Uechi K."/>
            <person name="Horii T."/>
            <person name="Iida T."/>
            <person name="Fujita J."/>
            <person name="Nakamura S."/>
        </authorList>
    </citation>
    <scope>NUCLEOTIDE SEQUENCE [LARGE SCALE GENOMIC DNA]</scope>
    <source>
        <strain evidence="1 2">JCM 17783</strain>
    </source>
</reference>
<protein>
    <recommendedName>
        <fullName evidence="3">Serine protease</fullName>
    </recommendedName>
</protein>
<dbReference type="KEGG" id="msto:MSTO_43320"/>
<accession>A0A7I7QDK9</accession>
<evidence type="ECO:0000313" key="2">
    <source>
        <dbReference type="Proteomes" id="UP000467130"/>
    </source>
</evidence>
<dbReference type="InterPro" id="IPR009003">
    <property type="entry name" value="Peptidase_S1_PA"/>
</dbReference>
<dbReference type="SUPFAM" id="SSF50494">
    <property type="entry name" value="Trypsin-like serine proteases"/>
    <property type="match status" value="1"/>
</dbReference>
<sequence>MNAPDQRQLIVQRYVNRRQFYTANSVTTRFVANLAGEGLEPFASKNGTAFMARWQSNLFFVTNRHVLDYNYKEENRVNSAELSSVEIRGYGQPVDVSLAPIPYSYTHAMSRSGICFHPDESTDLAVINATDGNAFSPSIHDLIEVLCAYTQEWFASESEIDGLWPGDEVFIPGYPGMAGGSERPVLVKGIIASDPRYPAVFGNATNLGNAVLCHSFSWNGMSGAPVLGFSESIGKTKVIGINAGHVGGSGVTGGVISHFVRSSALIELLEVASAQWHAVIDPPDPLSPIPPAP</sequence>
<keyword evidence="2" id="KW-1185">Reference proteome</keyword>
<name>A0A7I7QDK9_9MYCO</name>
<evidence type="ECO:0008006" key="3">
    <source>
        <dbReference type="Google" id="ProtNLM"/>
    </source>
</evidence>